<protein>
    <submittedName>
        <fullName evidence="1">Uncharacterized protein</fullName>
    </submittedName>
</protein>
<dbReference type="AlphaFoldDB" id="A0A1G6VFZ0"/>
<evidence type="ECO:0000313" key="4">
    <source>
        <dbReference type="Proteomes" id="UP000324021"/>
    </source>
</evidence>
<dbReference type="EMBL" id="FMZP01000028">
    <property type="protein sequence ID" value="SDD52253.1"/>
    <property type="molecule type" value="Genomic_DNA"/>
</dbReference>
<name>A0A1G6VFZ0_9EURY</name>
<keyword evidence="3" id="KW-1185">Reference proteome</keyword>
<gene>
    <name evidence="2" type="ORF">SAMN04488694_1552</name>
    <name evidence="1" type="ORF">SAMN05192552_102811</name>
</gene>
<proteinExistence type="predicted"/>
<organism evidence="1 4">
    <name type="scientific">Natrinema hispanicum</name>
    <dbReference type="NCBI Taxonomy" id="392421"/>
    <lineage>
        <taxon>Archaea</taxon>
        <taxon>Methanobacteriati</taxon>
        <taxon>Methanobacteriota</taxon>
        <taxon>Stenosarchaea group</taxon>
        <taxon>Halobacteria</taxon>
        <taxon>Halobacteriales</taxon>
        <taxon>Natrialbaceae</taxon>
        <taxon>Natrinema</taxon>
    </lineage>
</organism>
<evidence type="ECO:0000313" key="1">
    <source>
        <dbReference type="EMBL" id="SDD52253.1"/>
    </source>
</evidence>
<dbReference type="RefSeq" id="WP_175542268.1">
    <property type="nucleotide sequence ID" value="NZ_FOIC01000055.1"/>
</dbReference>
<dbReference type="Proteomes" id="UP000324021">
    <property type="component" value="Unassembled WGS sequence"/>
</dbReference>
<evidence type="ECO:0000313" key="2">
    <source>
        <dbReference type="EMBL" id="SEU12633.1"/>
    </source>
</evidence>
<reference evidence="2" key="2">
    <citation type="submission" date="2016-10" db="EMBL/GenBank/DDBJ databases">
        <authorList>
            <person name="de Groot N.N."/>
        </authorList>
    </citation>
    <scope>NUCLEOTIDE SEQUENCE [LARGE SCALE GENOMIC DNA]</scope>
    <source>
        <strain evidence="2">CDM_6</strain>
    </source>
</reference>
<reference evidence="3 4" key="1">
    <citation type="submission" date="2016-10" db="EMBL/GenBank/DDBJ databases">
        <authorList>
            <person name="Varghese N."/>
            <person name="Submissions S."/>
        </authorList>
    </citation>
    <scope>NUCLEOTIDE SEQUENCE [LARGE SCALE GENOMIC DNA]</scope>
    <source>
        <strain evidence="1 4">CDM_1</strain>
        <strain evidence="3">CDM_6</strain>
    </source>
</reference>
<dbReference type="PROSITE" id="PS51257">
    <property type="entry name" value="PROKAR_LIPOPROTEIN"/>
    <property type="match status" value="1"/>
</dbReference>
<evidence type="ECO:0000313" key="3">
    <source>
        <dbReference type="Proteomes" id="UP000199320"/>
    </source>
</evidence>
<sequence>MKRRQFLALASSGGIVATAGCLSLGGDAYATLQSLHLINPFSDPVTVKVRIEREDTDEVAYLESHVILTDPNMVTLDCVWPDAPLTVMVRHVDGKWNRLTTSDYEDCLGVIADIRKDRPSFSTHNSECPIRNAVCHTDVAE</sequence>
<dbReference type="EMBL" id="FOIC01000055">
    <property type="protein sequence ID" value="SEU12633.1"/>
    <property type="molecule type" value="Genomic_DNA"/>
</dbReference>
<dbReference type="OrthoDB" id="165391at2157"/>
<accession>A0A1G6VFZ0</accession>
<dbReference type="Proteomes" id="UP000199320">
    <property type="component" value="Unassembled WGS sequence"/>
</dbReference>